<sequence length="391" mass="44469">MYRHRVKKTPSPVFGDTLEAMGYTINEHRKLVDADGKPYTFDLKAKNRTYQEAHGRALTEVAMEVIIKQYEKECDIVRQKVPFWIKDDDSTSPQASILMSTNLKTCDRVLVLIPNTMEILGSWSRRLLCNENVDVGSMLSVIKRARSEGYGVLILNPNAHWFVDGKASVDIPTKVDVPMIPKLNSPEEHVDYVLSTLIPEMASKKLFFIAHKYGAHALLHTLYKQFDMFKNRVGGIALIEGVHSIDSYPDLSFQNWWSLNTAAFIQSGEEEKGQVEFRVHSGCNCYKTGTQQFDFAILDGMPIIFEFFDVRKDRDNTFSTYKDLLLPRDERDPTTAVITIQDEAVDDSYAAYVAEEEAKEKEKSQVTEIAGDEEVEELDMGRLKIAEEGMP</sequence>
<dbReference type="PANTHER" id="PTHR21357:SF4">
    <property type="entry name" value="FAM172 FAMILY PROTEIN HOMOLOG CG10038"/>
    <property type="match status" value="1"/>
</dbReference>
<evidence type="ECO:0000313" key="3">
    <source>
        <dbReference type="Proteomes" id="UP000723463"/>
    </source>
</evidence>
<dbReference type="InterPro" id="IPR029058">
    <property type="entry name" value="AB_hydrolase_fold"/>
</dbReference>
<dbReference type="AlphaFoldDB" id="A0A9P6F662"/>
<dbReference type="InterPro" id="IPR048263">
    <property type="entry name" value="Arb2"/>
</dbReference>
<gene>
    <name evidence="2" type="ORF">EC957_000397</name>
</gene>
<protein>
    <recommendedName>
        <fullName evidence="1">Arb2 domain-containing protein</fullName>
    </recommendedName>
</protein>
<feature type="domain" description="Arb2" evidence="1">
    <location>
        <begin position="14"/>
        <end position="269"/>
    </location>
</feature>
<evidence type="ECO:0000259" key="1">
    <source>
        <dbReference type="Pfam" id="PF22749"/>
    </source>
</evidence>
<dbReference type="Pfam" id="PF22749">
    <property type="entry name" value="Arb2"/>
    <property type="match status" value="1"/>
</dbReference>
<dbReference type="SUPFAM" id="SSF53474">
    <property type="entry name" value="alpha/beta-Hydrolases"/>
    <property type="match status" value="1"/>
</dbReference>
<dbReference type="Proteomes" id="UP000723463">
    <property type="component" value="Unassembled WGS sequence"/>
</dbReference>
<comment type="caution">
    <text evidence="2">The sequence shown here is derived from an EMBL/GenBank/DDBJ whole genome shotgun (WGS) entry which is preliminary data.</text>
</comment>
<organism evidence="2 3">
    <name type="scientific">Mortierella hygrophila</name>
    <dbReference type="NCBI Taxonomy" id="979708"/>
    <lineage>
        <taxon>Eukaryota</taxon>
        <taxon>Fungi</taxon>
        <taxon>Fungi incertae sedis</taxon>
        <taxon>Mucoromycota</taxon>
        <taxon>Mortierellomycotina</taxon>
        <taxon>Mortierellomycetes</taxon>
        <taxon>Mortierellales</taxon>
        <taxon>Mortierellaceae</taxon>
        <taxon>Mortierella</taxon>
    </lineage>
</organism>
<accession>A0A9P6F662</accession>
<proteinExistence type="predicted"/>
<dbReference type="PANTHER" id="PTHR21357">
    <property type="entry name" value="FAM172 FAMILY PROTEIN HOMOLOG CG10038"/>
    <property type="match status" value="1"/>
</dbReference>
<dbReference type="GO" id="GO:0035197">
    <property type="term" value="F:siRNA binding"/>
    <property type="evidence" value="ECO:0007669"/>
    <property type="project" value="TreeGrafter"/>
</dbReference>
<keyword evidence="3" id="KW-1185">Reference proteome</keyword>
<reference evidence="2" key="1">
    <citation type="journal article" date="2020" name="Fungal Divers.">
        <title>Resolving the Mortierellaceae phylogeny through synthesis of multi-gene phylogenetics and phylogenomics.</title>
        <authorList>
            <person name="Vandepol N."/>
            <person name="Liber J."/>
            <person name="Desiro A."/>
            <person name="Na H."/>
            <person name="Kennedy M."/>
            <person name="Barry K."/>
            <person name="Grigoriev I.V."/>
            <person name="Miller A.N."/>
            <person name="O'Donnell K."/>
            <person name="Stajich J.E."/>
            <person name="Bonito G."/>
        </authorList>
    </citation>
    <scope>NUCLEOTIDE SEQUENCE</scope>
    <source>
        <strain evidence="2">NRRL 2591</strain>
    </source>
</reference>
<dbReference type="GO" id="GO:0005634">
    <property type="term" value="C:nucleus"/>
    <property type="evidence" value="ECO:0007669"/>
    <property type="project" value="TreeGrafter"/>
</dbReference>
<evidence type="ECO:0000313" key="2">
    <source>
        <dbReference type="EMBL" id="KAF9543863.1"/>
    </source>
</evidence>
<dbReference type="InterPro" id="IPR053858">
    <property type="entry name" value="Arb2_dom"/>
</dbReference>
<dbReference type="GO" id="GO:0031048">
    <property type="term" value="P:regulatory ncRNA-mediated heterochromatin formation"/>
    <property type="evidence" value="ECO:0007669"/>
    <property type="project" value="TreeGrafter"/>
</dbReference>
<name>A0A9P6F662_9FUNG</name>
<dbReference type="EMBL" id="JAAAXW010000103">
    <property type="protein sequence ID" value="KAF9543863.1"/>
    <property type="molecule type" value="Genomic_DNA"/>
</dbReference>